<reference evidence="5" key="2">
    <citation type="submission" date="2018-07" db="EMBL/GenBank/DDBJ databases">
        <authorList>
            <person name="Quirk P.G."/>
            <person name="Krulwich T.A."/>
        </authorList>
    </citation>
    <scope>NUCLEOTIDE SEQUENCE</scope>
</reference>
<keyword evidence="2" id="KW-1133">Transmembrane helix</keyword>
<dbReference type="EMBL" id="UFQT01000198">
    <property type="protein sequence ID" value="SSX21587.1"/>
    <property type="molecule type" value="Genomic_DNA"/>
</dbReference>
<gene>
    <name evidence="4" type="primary">CSON004845</name>
</gene>
<feature type="active site" description="Charge relay system" evidence="1">
    <location>
        <position position="170"/>
    </location>
</feature>
<dbReference type="OMA" id="MHEDTTD"/>
<dbReference type="Pfam" id="PF01425">
    <property type="entry name" value="Amidase"/>
    <property type="match status" value="1"/>
</dbReference>
<reference evidence="4" key="1">
    <citation type="submission" date="2018-04" db="EMBL/GenBank/DDBJ databases">
        <authorList>
            <person name="Go L.Y."/>
            <person name="Mitchell J.A."/>
        </authorList>
    </citation>
    <scope>NUCLEOTIDE SEQUENCE</scope>
    <source>
        <tissue evidence="4">Whole organism</tissue>
    </source>
</reference>
<dbReference type="VEuPathDB" id="VectorBase:CSON004845"/>
<dbReference type="InterPro" id="IPR023631">
    <property type="entry name" value="Amidase_dom"/>
</dbReference>
<feature type="active site" description="Acyl-ester intermediate" evidence="1">
    <location>
        <position position="269"/>
    </location>
</feature>
<dbReference type="InterPro" id="IPR036928">
    <property type="entry name" value="AS_sf"/>
</dbReference>
<dbReference type="PANTHER" id="PTHR43372">
    <property type="entry name" value="FATTY-ACID AMIDE HYDROLASE"/>
    <property type="match status" value="1"/>
</dbReference>
<evidence type="ECO:0000256" key="1">
    <source>
        <dbReference type="PIRSR" id="PIRSR001221-1"/>
    </source>
</evidence>
<dbReference type="PIRSF" id="PIRSF001221">
    <property type="entry name" value="Amidase_fungi"/>
    <property type="match status" value="1"/>
</dbReference>
<keyword evidence="2" id="KW-0472">Membrane</keyword>
<evidence type="ECO:0000313" key="5">
    <source>
        <dbReference type="EMBL" id="SSX21587.1"/>
    </source>
</evidence>
<evidence type="ECO:0000259" key="3">
    <source>
        <dbReference type="Pfam" id="PF01425"/>
    </source>
</evidence>
<organism evidence="4">
    <name type="scientific">Culicoides sonorensis</name>
    <name type="common">Biting midge</name>
    <dbReference type="NCBI Taxonomy" id="179676"/>
    <lineage>
        <taxon>Eukaryota</taxon>
        <taxon>Metazoa</taxon>
        <taxon>Ecdysozoa</taxon>
        <taxon>Arthropoda</taxon>
        <taxon>Hexapoda</taxon>
        <taxon>Insecta</taxon>
        <taxon>Pterygota</taxon>
        <taxon>Neoptera</taxon>
        <taxon>Endopterygota</taxon>
        <taxon>Diptera</taxon>
        <taxon>Nematocera</taxon>
        <taxon>Chironomoidea</taxon>
        <taxon>Ceratopogonidae</taxon>
        <taxon>Ceratopogoninae</taxon>
        <taxon>Culicoides</taxon>
        <taxon>Monoculicoides</taxon>
    </lineage>
</organism>
<feature type="transmembrane region" description="Helical" evidence="2">
    <location>
        <begin position="52"/>
        <end position="73"/>
    </location>
</feature>
<dbReference type="EMBL" id="UFQS01000198">
    <property type="protein sequence ID" value="SSX01207.1"/>
    <property type="molecule type" value="Genomic_DNA"/>
</dbReference>
<evidence type="ECO:0000256" key="2">
    <source>
        <dbReference type="SAM" id="Phobius"/>
    </source>
</evidence>
<accession>A0A336K9U2</accession>
<dbReference type="AlphaFoldDB" id="A0A336K9U2"/>
<sequence>MTIKDNVKKTIKKVVQSVDSSSKYLRLRCNNNQIKTTMNNTKNKKSMGFVKGVINIVHRFLVLMFRMLIQFLYGEKGESMPPIKNLILLDSATTLAYKIRTRKLTSVEVVKAFIQRIHEVNPMLNIVVDERFADALKDAEKADAFIASGVLTEEQLAKEKPFLGVPITTKDCIRVKGMLHTAGLVCRKDIRGEEDAESMGLMRKAGAIPLALTNVSECCMWWESFNKVHGRSNNPYDVNRIVGGSSGGEGAIQAAAASPFGLGSDIGGSIRMPAFFNGIFGHKPSKFIVSNDGQFPNTTCPEQNSFLALGPMSRFAKDLKPMLKIMAGANAQFLDLDEPVNLTKLRYFYQESDGGSFLVSPVDTDIKEAIQRVAAHFKRTLKVETVKKVQIEKFRKSIPIWMAAMKTKEAISFDRQLANLEGKINPWIELLKFPFGLSNFTLVALLTAITEKTGAQYGSPKHQYLIEQKKEMVEEIRQMLGNDGVFIYPTHPTVAPYHYEPVIRAMNFGYTGIFNILGLPSTAVPLGLGREGLPIGLQVVANINQDRLCLAVACELERAFGGWVAPEVLA</sequence>
<name>A0A336K9U2_CULSO</name>
<dbReference type="Gene3D" id="3.90.1300.10">
    <property type="entry name" value="Amidase signature (AS) domain"/>
    <property type="match status" value="1"/>
</dbReference>
<dbReference type="GO" id="GO:0012505">
    <property type="term" value="C:endomembrane system"/>
    <property type="evidence" value="ECO:0007669"/>
    <property type="project" value="TreeGrafter"/>
</dbReference>
<dbReference type="InterPro" id="IPR052739">
    <property type="entry name" value="FAAH2"/>
</dbReference>
<feature type="domain" description="Amidase" evidence="3">
    <location>
        <begin position="108"/>
        <end position="550"/>
    </location>
</feature>
<evidence type="ECO:0000313" key="4">
    <source>
        <dbReference type="EMBL" id="SSX01207.1"/>
    </source>
</evidence>
<protein>
    <submittedName>
        <fullName evidence="4">CSON004845 protein</fullName>
    </submittedName>
</protein>
<proteinExistence type="predicted"/>
<feature type="active site" description="Charge relay system" evidence="1">
    <location>
        <position position="245"/>
    </location>
</feature>
<dbReference type="PANTHER" id="PTHR43372:SF4">
    <property type="entry name" value="FATTY-ACID AMIDE HYDROLASE 2"/>
    <property type="match status" value="1"/>
</dbReference>
<dbReference type="SUPFAM" id="SSF75304">
    <property type="entry name" value="Amidase signature (AS) enzymes"/>
    <property type="match status" value="1"/>
</dbReference>
<keyword evidence="2" id="KW-0812">Transmembrane</keyword>